<comment type="caution">
    <text evidence="1">The sequence shown here is derived from an EMBL/GenBank/DDBJ whole genome shotgun (WGS) entry which is preliminary data.</text>
</comment>
<evidence type="ECO:0000313" key="1">
    <source>
        <dbReference type="EMBL" id="KAJ8664821.1"/>
    </source>
</evidence>
<protein>
    <submittedName>
        <fullName evidence="1">Uncharacterized protein</fullName>
    </submittedName>
</protein>
<evidence type="ECO:0000313" key="2">
    <source>
        <dbReference type="Proteomes" id="UP001239111"/>
    </source>
</evidence>
<name>A0ACC2N1C9_9HYME</name>
<dbReference type="EMBL" id="CM056744">
    <property type="protein sequence ID" value="KAJ8664821.1"/>
    <property type="molecule type" value="Genomic_DNA"/>
</dbReference>
<sequence>MKLRDDSDFLKIWIDIIELAHKLGVKYPVLKPQKHVPKRFETSPRDTAHTFPSPEEHYRAMFFQIIDKTTSSLYSRFESETMRILDQFENLILKKGVEASVISISYNDEAESREEYLQFDASNLERERDCLFSTIVQDKSFIFSLNPKVTKKKKMVAHEISDFDVWTLYYTITELPEYPREMFTIVAAIWADDVKPDMNTNLEPFCGELKEILQEGITWICPKTKTEHKTCVIASLLTADKPALAAILQRMHHTCVYGCETCEIEIQHSAQTPDGRRRKRIHKTPEVQSHVRTNEGIRRQALATQGL</sequence>
<keyword evidence="2" id="KW-1185">Reference proteome</keyword>
<gene>
    <name evidence="1" type="ORF">QAD02_006483</name>
</gene>
<accession>A0ACC2N1C9</accession>
<organism evidence="1 2">
    <name type="scientific">Eretmocerus hayati</name>
    <dbReference type="NCBI Taxonomy" id="131215"/>
    <lineage>
        <taxon>Eukaryota</taxon>
        <taxon>Metazoa</taxon>
        <taxon>Ecdysozoa</taxon>
        <taxon>Arthropoda</taxon>
        <taxon>Hexapoda</taxon>
        <taxon>Insecta</taxon>
        <taxon>Pterygota</taxon>
        <taxon>Neoptera</taxon>
        <taxon>Endopterygota</taxon>
        <taxon>Hymenoptera</taxon>
        <taxon>Apocrita</taxon>
        <taxon>Proctotrupomorpha</taxon>
        <taxon>Chalcidoidea</taxon>
        <taxon>Aphelinidae</taxon>
        <taxon>Aphelininae</taxon>
        <taxon>Eretmocerus</taxon>
    </lineage>
</organism>
<proteinExistence type="predicted"/>
<reference evidence="1" key="1">
    <citation type="submission" date="2023-04" db="EMBL/GenBank/DDBJ databases">
        <title>A chromosome-level genome assembly of the parasitoid wasp Eretmocerus hayati.</title>
        <authorList>
            <person name="Zhong Y."/>
            <person name="Liu S."/>
            <person name="Liu Y."/>
        </authorList>
    </citation>
    <scope>NUCLEOTIDE SEQUENCE</scope>
    <source>
        <strain evidence="1">ZJU_SS_LIU_2023</strain>
    </source>
</reference>
<dbReference type="Proteomes" id="UP001239111">
    <property type="component" value="Chromosome 4"/>
</dbReference>